<evidence type="ECO:0000313" key="1">
    <source>
        <dbReference type="EMBL" id="OPL33628.1"/>
    </source>
</evidence>
<feature type="non-terminal residue" evidence="1">
    <location>
        <position position="1"/>
    </location>
</feature>
<dbReference type="EMBL" id="KV582129">
    <property type="protein sequence ID" value="OPL33628.1"/>
    <property type="molecule type" value="Genomic_DNA"/>
</dbReference>
<protein>
    <recommendedName>
        <fullName evidence="3">Sema domain-containing protein</fullName>
    </recommendedName>
</protein>
<dbReference type="AlphaFoldDB" id="A0A3L5TUJ6"/>
<organism evidence="1 2">
    <name type="scientific">Mytilus galloprovincialis</name>
    <name type="common">Mediterranean mussel</name>
    <dbReference type="NCBI Taxonomy" id="29158"/>
    <lineage>
        <taxon>Eukaryota</taxon>
        <taxon>Metazoa</taxon>
        <taxon>Spiralia</taxon>
        <taxon>Lophotrochozoa</taxon>
        <taxon>Mollusca</taxon>
        <taxon>Bivalvia</taxon>
        <taxon>Autobranchia</taxon>
        <taxon>Pteriomorphia</taxon>
        <taxon>Mytilida</taxon>
        <taxon>Mytiloidea</taxon>
        <taxon>Mytilidae</taxon>
        <taxon>Mytilinae</taxon>
        <taxon>Mytilus</taxon>
    </lineage>
</organism>
<keyword evidence="2" id="KW-1185">Reference proteome</keyword>
<accession>A0A3L5TUJ6</accession>
<name>A0A3L5TUJ6_MYTGA</name>
<evidence type="ECO:0000313" key="2">
    <source>
        <dbReference type="Proteomes" id="UP000266721"/>
    </source>
</evidence>
<proteinExistence type="predicted"/>
<reference evidence="1 2" key="1">
    <citation type="journal article" date="2016" name="PLoS ONE">
        <title>A First Insight into the Genome of the Filter-Feeder Mussel Mytilus galloprovincialis.</title>
        <authorList>
            <person name="Murgarella M."/>
            <person name="Puiu D."/>
            <person name="Novoa B."/>
            <person name="Figueras A."/>
            <person name="Posada D."/>
            <person name="Canchaya C."/>
        </authorList>
    </citation>
    <scope>NUCLEOTIDE SEQUENCE [LARGE SCALE GENOMIC DNA]</scope>
    <source>
        <tissue evidence="1">Muscle</tissue>
    </source>
</reference>
<sequence>LFVCGTNADAPKGFEINTTSGVTTYGSEHQNSSKADDIYYGSTLHSESTIQRPIPRSTDYMKGVISNKWMKGT</sequence>
<gene>
    <name evidence="1" type="ORF">AM593_03257</name>
</gene>
<feature type="non-terminal residue" evidence="1">
    <location>
        <position position="73"/>
    </location>
</feature>
<comment type="caution">
    <text evidence="1">The sequence shown here is derived from an EMBL/GenBank/DDBJ whole genome shotgun (WGS) entry which is preliminary data.</text>
</comment>
<evidence type="ECO:0008006" key="3">
    <source>
        <dbReference type="Google" id="ProtNLM"/>
    </source>
</evidence>
<dbReference type="Proteomes" id="UP000266721">
    <property type="component" value="Unassembled WGS sequence"/>
</dbReference>